<name>A0A078MGE5_9BACL</name>
<protein>
    <submittedName>
        <fullName evidence="1">Uncharacterized protein</fullName>
    </submittedName>
</protein>
<dbReference type="HOGENOM" id="CLU_044813_0_0_9"/>
<evidence type="ECO:0000313" key="1">
    <source>
        <dbReference type="EMBL" id="CEA05365.1"/>
    </source>
</evidence>
<dbReference type="PATRIC" id="fig|1461583.4.peg.2341"/>
<sequence length="289" mass="30301">MFNGALKKEAIAMYKERYQEYEIGQTQIVTLSEELQQTKVHAKSVVEKAWDFLNSFRNTPEDLQLTLNEIQIEYKKFENTILSIQKEFDKNLQNSAGLGAAGVVAGAGVAALGPAAAMSVAMTFGTASTGAAISGLGGAAATNAALAWLGGGALAAGGGGMAGGSAFLALAGPVGWAIGGTAIAGAGLMARGKNKKIADEAFEKAKELHEQTTIMKITSTEISEVASLINNNSQKLMRLKDILVESTFSYNQDMALIQKQPQLMNQIGTLVNNTKSLAKLLNRTIGAGN</sequence>
<accession>A0A078MGE5</accession>
<reference evidence="1" key="1">
    <citation type="submission" date="2014-07" db="EMBL/GenBank/DDBJ databases">
        <authorList>
            <person name="Urmite Genomes Urmite Genomes"/>
        </authorList>
    </citation>
    <scope>NUCLEOTIDE SEQUENCE</scope>
    <source>
        <strain evidence="1">13S34_air</strain>
    </source>
</reference>
<gene>
    <name evidence="1" type="ORF">BN1050_02424</name>
</gene>
<dbReference type="EMBL" id="LN483077">
    <property type="protein sequence ID" value="CEA05365.1"/>
    <property type="molecule type" value="Genomic_DNA"/>
</dbReference>
<dbReference type="AlphaFoldDB" id="A0A078MGE5"/>
<proteinExistence type="predicted"/>
<organism evidence="1">
    <name type="scientific">Metalysinibacillus saudimassiliensis</name>
    <dbReference type="NCBI Taxonomy" id="1461583"/>
    <lineage>
        <taxon>Bacteria</taxon>
        <taxon>Bacillati</taxon>
        <taxon>Bacillota</taxon>
        <taxon>Bacilli</taxon>
        <taxon>Bacillales</taxon>
        <taxon>Caryophanaceae</taxon>
        <taxon>Metalysinibacillus</taxon>
    </lineage>
</organism>